<evidence type="ECO:0000313" key="2">
    <source>
        <dbReference type="EMBL" id="KOM46577.1"/>
    </source>
</evidence>
<evidence type="ECO:0000256" key="1">
    <source>
        <dbReference type="SAM" id="MobiDB-lite"/>
    </source>
</evidence>
<organism evidence="2 3">
    <name type="scientific">Phaseolus angularis</name>
    <name type="common">Azuki bean</name>
    <name type="synonym">Vigna angularis</name>
    <dbReference type="NCBI Taxonomy" id="3914"/>
    <lineage>
        <taxon>Eukaryota</taxon>
        <taxon>Viridiplantae</taxon>
        <taxon>Streptophyta</taxon>
        <taxon>Embryophyta</taxon>
        <taxon>Tracheophyta</taxon>
        <taxon>Spermatophyta</taxon>
        <taxon>Magnoliopsida</taxon>
        <taxon>eudicotyledons</taxon>
        <taxon>Gunneridae</taxon>
        <taxon>Pentapetalae</taxon>
        <taxon>rosids</taxon>
        <taxon>fabids</taxon>
        <taxon>Fabales</taxon>
        <taxon>Fabaceae</taxon>
        <taxon>Papilionoideae</taxon>
        <taxon>50 kb inversion clade</taxon>
        <taxon>NPAAA clade</taxon>
        <taxon>indigoferoid/millettioid clade</taxon>
        <taxon>Phaseoleae</taxon>
        <taxon>Vigna</taxon>
    </lineage>
</organism>
<evidence type="ECO:0000313" key="3">
    <source>
        <dbReference type="Proteomes" id="UP000053144"/>
    </source>
</evidence>
<feature type="region of interest" description="Disordered" evidence="1">
    <location>
        <begin position="59"/>
        <end position="107"/>
    </location>
</feature>
<name>A0A0L9UVH8_PHAAN</name>
<dbReference type="AlphaFoldDB" id="A0A0L9UVH8"/>
<accession>A0A0L9UVH8</accession>
<sequence>MPHSGLLNPEKTRASMVCVEANGERRFDGVANAEGVEEQQQRLISGDEKVLVTGLNLKLPTSSSSASEPSNPLLPGTLQPRWTHHGSRYTLRELDEEEDEETQRVDERDMSLHGDFLREVKELVGEPVALARVFVNGRYVDVTRSLLQCLLVIGKGEEKCIGFAIDEPTLE</sequence>
<gene>
    <name evidence="2" type="ORF">LR48_Vigan07g028100</name>
</gene>
<dbReference type="EMBL" id="CM003377">
    <property type="protein sequence ID" value="KOM46577.1"/>
    <property type="molecule type" value="Genomic_DNA"/>
</dbReference>
<dbReference type="Proteomes" id="UP000053144">
    <property type="component" value="Chromosome 7"/>
</dbReference>
<dbReference type="Gramene" id="KOM46577">
    <property type="protein sequence ID" value="KOM46577"/>
    <property type="gene ID" value="LR48_Vigan07g028100"/>
</dbReference>
<proteinExistence type="predicted"/>
<reference evidence="3" key="1">
    <citation type="journal article" date="2015" name="Proc. Natl. Acad. Sci. U.S.A.">
        <title>Genome sequencing of adzuki bean (Vigna angularis) provides insight into high starch and low fat accumulation and domestication.</title>
        <authorList>
            <person name="Yang K."/>
            <person name="Tian Z."/>
            <person name="Chen C."/>
            <person name="Luo L."/>
            <person name="Zhao B."/>
            <person name="Wang Z."/>
            <person name="Yu L."/>
            <person name="Li Y."/>
            <person name="Sun Y."/>
            <person name="Li W."/>
            <person name="Chen Y."/>
            <person name="Li Y."/>
            <person name="Zhang Y."/>
            <person name="Ai D."/>
            <person name="Zhao J."/>
            <person name="Shang C."/>
            <person name="Ma Y."/>
            <person name="Wu B."/>
            <person name="Wang M."/>
            <person name="Gao L."/>
            <person name="Sun D."/>
            <person name="Zhang P."/>
            <person name="Guo F."/>
            <person name="Wang W."/>
            <person name="Li Y."/>
            <person name="Wang J."/>
            <person name="Varshney R.K."/>
            <person name="Wang J."/>
            <person name="Ling H.Q."/>
            <person name="Wan P."/>
        </authorList>
    </citation>
    <scope>NUCLEOTIDE SEQUENCE</scope>
    <source>
        <strain evidence="3">cv. Jingnong 6</strain>
    </source>
</reference>
<feature type="compositionally biased region" description="Low complexity" evidence="1">
    <location>
        <begin position="59"/>
        <end position="75"/>
    </location>
</feature>
<protein>
    <submittedName>
        <fullName evidence="2">Uncharacterized protein</fullName>
    </submittedName>
</protein>